<keyword evidence="2" id="KW-1185">Reference proteome</keyword>
<evidence type="ECO:0008006" key="3">
    <source>
        <dbReference type="Google" id="ProtNLM"/>
    </source>
</evidence>
<dbReference type="EMBL" id="JAAJBV010000004">
    <property type="protein sequence ID" value="NHM04416.1"/>
    <property type="molecule type" value="Genomic_DNA"/>
</dbReference>
<protein>
    <recommendedName>
        <fullName evidence="3">DUF4369 domain-containing protein</fullName>
    </recommendedName>
</protein>
<evidence type="ECO:0000313" key="2">
    <source>
        <dbReference type="Proteomes" id="UP000761423"/>
    </source>
</evidence>
<accession>A0ABX0IB81</accession>
<dbReference type="RefSeq" id="WP_166236461.1">
    <property type="nucleotide sequence ID" value="NZ_JAAJBV010000004.1"/>
</dbReference>
<organism evidence="1 2">
    <name type="scientific">Flavobacterium celericrescens</name>
    <dbReference type="NCBI Taxonomy" id="2709780"/>
    <lineage>
        <taxon>Bacteria</taxon>
        <taxon>Pseudomonadati</taxon>
        <taxon>Bacteroidota</taxon>
        <taxon>Flavobacteriia</taxon>
        <taxon>Flavobacteriales</taxon>
        <taxon>Flavobacteriaceae</taxon>
        <taxon>Flavobacterium</taxon>
    </lineage>
</organism>
<proteinExistence type="predicted"/>
<gene>
    <name evidence="1" type="ORF">G4L40_06820</name>
</gene>
<evidence type="ECO:0000313" key="1">
    <source>
        <dbReference type="EMBL" id="NHM04416.1"/>
    </source>
</evidence>
<reference evidence="1 2" key="1">
    <citation type="submission" date="2020-02" db="EMBL/GenBank/DDBJ databases">
        <authorList>
            <person name="Chen W.-M."/>
        </authorList>
    </citation>
    <scope>NUCLEOTIDE SEQUENCE [LARGE SCALE GENOMIC DNA]</scope>
    <source>
        <strain evidence="1 2">TWA-26</strain>
    </source>
</reference>
<comment type="caution">
    <text evidence="1">The sequence shown here is derived from an EMBL/GenBank/DDBJ whole genome shotgun (WGS) entry which is preliminary data.</text>
</comment>
<sequence>MNGKIVSNANEVEGILVKNISNNQEVVTQRGGYFSIFGKTNDTLIFSAFNLKAEPHVITDKDFGENLVFITMQLINNQLKEVTIIDYKNINAEALGIVPKGQKTYTPAERKLKTAGEMSIGSVISVDPLLNWISGRTSMLKKELEVEKKELLQAKMTNNYEREYIVNTLKVPEEYVDGFLFYAAENERFAAAMKAKNYTMATFVLSELASQYRELQGFEVLNTVNKAPENSMNKQKE</sequence>
<dbReference type="Proteomes" id="UP000761423">
    <property type="component" value="Unassembled WGS sequence"/>
</dbReference>
<name>A0ABX0IB81_9FLAO</name>